<organism evidence="3 4">
    <name type="scientific">Diaphorina citri</name>
    <name type="common">Asian citrus psyllid</name>
    <dbReference type="NCBI Taxonomy" id="121845"/>
    <lineage>
        <taxon>Eukaryota</taxon>
        <taxon>Metazoa</taxon>
        <taxon>Ecdysozoa</taxon>
        <taxon>Arthropoda</taxon>
        <taxon>Hexapoda</taxon>
        <taxon>Insecta</taxon>
        <taxon>Pterygota</taxon>
        <taxon>Neoptera</taxon>
        <taxon>Paraneoptera</taxon>
        <taxon>Hemiptera</taxon>
        <taxon>Sternorrhyncha</taxon>
        <taxon>Psylloidea</taxon>
        <taxon>Psyllidae</taxon>
        <taxon>Diaphorininae</taxon>
        <taxon>Diaphorina</taxon>
    </lineage>
</organism>
<keyword evidence="2" id="KW-0812">Transmembrane</keyword>
<sequence>MYIIQDYESNIVPLSQIFLISLLFPVAGYAYHTVGGHDLSSSVPLELYLLPADENGVDELRPKRSLSSTVSPFAFEGADSVLNSKAPPHSITFPDTNPPPASDAPAPPSSVGSIIPGLASNPTLADKPAKPSSLGGSGAYYAASNKSRATKKVLPGSEETLGVNAAGKKTYLSTPLKPCE</sequence>
<keyword evidence="2" id="KW-1133">Transmembrane helix</keyword>
<dbReference type="PaxDb" id="121845-A0A3Q0IRM4"/>
<evidence type="ECO:0000256" key="1">
    <source>
        <dbReference type="SAM" id="MobiDB-lite"/>
    </source>
</evidence>
<name>A0A3Q0IRM4_DIACI</name>
<evidence type="ECO:0000256" key="2">
    <source>
        <dbReference type="SAM" id="Phobius"/>
    </source>
</evidence>
<dbReference type="RefSeq" id="XP_026678931.1">
    <property type="nucleotide sequence ID" value="XM_026823130.1"/>
</dbReference>
<protein>
    <submittedName>
        <fullName evidence="4">Uncharacterized protein LOC103508559</fullName>
    </submittedName>
</protein>
<accession>A0A3Q0IRM4</accession>
<feature type="region of interest" description="Disordered" evidence="1">
    <location>
        <begin position="85"/>
        <end position="180"/>
    </location>
</feature>
<gene>
    <name evidence="4" type="primary">LOC103508559</name>
</gene>
<feature type="compositionally biased region" description="Pro residues" evidence="1">
    <location>
        <begin position="96"/>
        <end position="108"/>
    </location>
</feature>
<dbReference type="GeneID" id="103508559"/>
<keyword evidence="2" id="KW-0472">Membrane</keyword>
<proteinExistence type="predicted"/>
<evidence type="ECO:0000313" key="3">
    <source>
        <dbReference type="Proteomes" id="UP000079169"/>
    </source>
</evidence>
<dbReference type="KEGG" id="dci:103508559"/>
<evidence type="ECO:0000313" key="4">
    <source>
        <dbReference type="RefSeq" id="XP_026678931.1"/>
    </source>
</evidence>
<dbReference type="AlphaFoldDB" id="A0A3Q0IRM4"/>
<dbReference type="Proteomes" id="UP000079169">
    <property type="component" value="Unplaced"/>
</dbReference>
<keyword evidence="3" id="KW-1185">Reference proteome</keyword>
<feature type="transmembrane region" description="Helical" evidence="2">
    <location>
        <begin position="12"/>
        <end position="31"/>
    </location>
</feature>
<reference evidence="4" key="1">
    <citation type="submission" date="2025-08" db="UniProtKB">
        <authorList>
            <consortium name="RefSeq"/>
        </authorList>
    </citation>
    <scope>IDENTIFICATION</scope>
</reference>